<keyword evidence="10" id="KW-0472">Membrane</keyword>
<dbReference type="FunFam" id="3.40.50.720:FF:000004">
    <property type="entry name" value="Adenosylhomocysteinase"/>
    <property type="match status" value="1"/>
</dbReference>
<dbReference type="SMART" id="SM00996">
    <property type="entry name" value="AdoHcyase"/>
    <property type="match status" value="1"/>
</dbReference>
<feature type="transmembrane region" description="Helical" evidence="10">
    <location>
        <begin position="741"/>
        <end position="768"/>
    </location>
</feature>
<keyword evidence="10" id="KW-1133">Transmembrane helix</keyword>
<protein>
    <recommendedName>
        <fullName evidence="6 7">Adenosylhomocysteinase</fullName>
        <ecNumber evidence="6 7">3.13.2.1</ecNumber>
    </recommendedName>
</protein>
<dbReference type="NCBIfam" id="TIGR00936">
    <property type="entry name" value="ahcY"/>
    <property type="match status" value="1"/>
</dbReference>
<dbReference type="SMART" id="SM00997">
    <property type="entry name" value="AdoHcyase_NAD"/>
    <property type="match status" value="1"/>
</dbReference>
<feature type="compositionally biased region" description="Polar residues" evidence="9">
    <location>
        <begin position="791"/>
        <end position="800"/>
    </location>
</feature>
<dbReference type="Pfam" id="PF05221">
    <property type="entry name" value="AdoHcyase"/>
    <property type="match status" value="2"/>
</dbReference>
<dbReference type="PROSITE" id="PS00739">
    <property type="entry name" value="ADOHCYASE_2"/>
    <property type="match status" value="1"/>
</dbReference>
<dbReference type="PANTHER" id="PTHR23420">
    <property type="entry name" value="ADENOSYLHOMOCYSTEINASE"/>
    <property type="match status" value="1"/>
</dbReference>
<sequence length="857" mass="95209">MSTTTKTLTQSSTKLPYKVADMSLADFGRREIIIAENEMPGLMAMREKYRKEKPLKGARIAGCLHMTVQTAVLIETLLELGAEVQWSSCNIFSTQDHAAAAIAARGVPVYAWKGETEEEYEWCIEQTIIFPNGQPLNMILDDGGDLTNLVHNRHPELLNEIIGISEETTTGVHNLAKMFESGELKVAAINVNDSVTKSKFDNLYGIRESLPDGIKRATDVMIAGKVAVVCGYGDVGKGSAAGLRNFGARVIITEIDPINALQAAMEGYQVTTLEEVVTQAQIIVTTTGCKDIVRGEHIEKLPEDAIICNVGHFDCEINVQWLEKNAASKEQVKPQVDRYTLKNGKHVILLAEGRLVNLGCATGHSSFVMSTSFTNQVIAQLELYTKAKTPNAYKTGLYVLPKLLDEEVARLHLDKLGVKLTKLTEEQAKYLGISKDGPFKADHYQKKGNNIKIFYFLSCAGMAEWSKAPDSSKACPGSGLLVGKNNIYCSRRYKNTIFLNYPKNSSHLVNSFLNSKMASPVIAAETPPLVFKEISVDYTEQLGTTMFAIMDTIEQTRRRARQTYLDIKEFCEGNEQMKKIVSEALWNKSELQESSDRIILQEIYFSLTVMIFSLTLGALIGNLWTELDWLPQLGIIQALVGIGLLLFRIWDILLQCPNDPKERVHRSRLFIALTALGFCLGRLCSYFLPVIAPRLFSPFMIAILIDKKFMRTGRIEFFFTLTALVSGLSWILLFLCQQTYYLEILLLIIVIIIKMGFFYGHFQLLYYVHCAHSEELRKAAIEGSKEDASKSKQTSSTNQPPKGGCCGGGGGGSGGEGDENKEEEEKNIGIDQWKCIGHFSYILASVIGDIVMAFLLG</sequence>
<feature type="domain" description="S-adenosyl-L-homocysteine hydrolase NAD binding" evidence="11">
    <location>
        <begin position="202"/>
        <end position="363"/>
    </location>
</feature>
<reference evidence="12" key="1">
    <citation type="journal article" date="2020" name="Ecol. Evol.">
        <title>Genome structure and content of the rice root-knot nematode (Meloidogyne graminicola).</title>
        <authorList>
            <person name="Phan N.T."/>
            <person name="Danchin E.G.J."/>
            <person name="Klopp C."/>
            <person name="Perfus-Barbeoch L."/>
            <person name="Kozlowski D.K."/>
            <person name="Koutsovoulos G.D."/>
            <person name="Lopez-Roques C."/>
            <person name="Bouchez O."/>
            <person name="Zahm M."/>
            <person name="Besnard G."/>
            <person name="Bellafiore S."/>
        </authorList>
    </citation>
    <scope>NUCLEOTIDE SEQUENCE</scope>
    <source>
        <strain evidence="12">VN-18</strain>
    </source>
</reference>
<dbReference type="GO" id="GO:0004013">
    <property type="term" value="F:adenosylhomocysteinase activity"/>
    <property type="evidence" value="ECO:0007669"/>
    <property type="project" value="UniProtKB-EC"/>
</dbReference>
<evidence type="ECO:0000256" key="7">
    <source>
        <dbReference type="RuleBase" id="RU000548"/>
    </source>
</evidence>
<accession>A0A8T0A2U0</accession>
<dbReference type="Pfam" id="PF00670">
    <property type="entry name" value="AdoHcyase_NAD"/>
    <property type="match status" value="1"/>
</dbReference>
<comment type="similarity">
    <text evidence="2 8">Belongs to the adenosylhomocysteinase family.</text>
</comment>
<evidence type="ECO:0000256" key="4">
    <source>
        <dbReference type="ARBA" id="ARBA00022801"/>
    </source>
</evidence>
<keyword evidence="4 7" id="KW-0378">Hydrolase</keyword>
<dbReference type="GO" id="GO:0005829">
    <property type="term" value="C:cytosol"/>
    <property type="evidence" value="ECO:0007669"/>
    <property type="project" value="TreeGrafter"/>
</dbReference>
<evidence type="ECO:0000256" key="1">
    <source>
        <dbReference type="ARBA" id="ARBA00005195"/>
    </source>
</evidence>
<dbReference type="PANTHER" id="PTHR23420:SF0">
    <property type="entry name" value="ADENOSYLHOMOCYSTEINASE"/>
    <property type="match status" value="1"/>
</dbReference>
<organism evidence="12 13">
    <name type="scientific">Meloidogyne graminicola</name>
    <dbReference type="NCBI Taxonomy" id="189291"/>
    <lineage>
        <taxon>Eukaryota</taxon>
        <taxon>Metazoa</taxon>
        <taxon>Ecdysozoa</taxon>
        <taxon>Nematoda</taxon>
        <taxon>Chromadorea</taxon>
        <taxon>Rhabditida</taxon>
        <taxon>Tylenchina</taxon>
        <taxon>Tylenchomorpha</taxon>
        <taxon>Tylenchoidea</taxon>
        <taxon>Meloidogynidae</taxon>
        <taxon>Meloidogyninae</taxon>
        <taxon>Meloidogyne</taxon>
    </lineage>
</organism>
<feature type="transmembrane region" description="Helical" evidence="10">
    <location>
        <begin position="717"/>
        <end position="735"/>
    </location>
</feature>
<evidence type="ECO:0000256" key="6">
    <source>
        <dbReference type="ARBA" id="ARBA00034527"/>
    </source>
</evidence>
<dbReference type="EC" id="3.13.2.1" evidence="6 7"/>
<keyword evidence="5 7" id="KW-0520">NAD</keyword>
<dbReference type="SUPFAM" id="SSF52283">
    <property type="entry name" value="Formate/glycerate dehydrogenase catalytic domain-like"/>
    <property type="match status" value="1"/>
</dbReference>
<dbReference type="GO" id="GO:0006730">
    <property type="term" value="P:one-carbon metabolic process"/>
    <property type="evidence" value="ECO:0007669"/>
    <property type="project" value="UniProtKB-KW"/>
</dbReference>
<proteinExistence type="inferred from homology"/>
<dbReference type="NCBIfam" id="NF004005">
    <property type="entry name" value="PRK05476.2-3"/>
    <property type="match status" value="1"/>
</dbReference>
<feature type="transmembrane region" description="Helical" evidence="10">
    <location>
        <begin position="670"/>
        <end position="696"/>
    </location>
</feature>
<evidence type="ECO:0000256" key="9">
    <source>
        <dbReference type="SAM" id="MobiDB-lite"/>
    </source>
</evidence>
<evidence type="ECO:0000256" key="5">
    <source>
        <dbReference type="ARBA" id="ARBA00023027"/>
    </source>
</evidence>
<comment type="catalytic activity">
    <reaction evidence="7">
        <text>S-adenosyl-L-homocysteine + H2O = L-homocysteine + adenosine</text>
        <dbReference type="Rhea" id="RHEA:21708"/>
        <dbReference type="ChEBI" id="CHEBI:15377"/>
        <dbReference type="ChEBI" id="CHEBI:16335"/>
        <dbReference type="ChEBI" id="CHEBI:57856"/>
        <dbReference type="ChEBI" id="CHEBI:58199"/>
        <dbReference type="EC" id="3.13.2.1"/>
    </reaction>
</comment>
<dbReference type="FunFam" id="3.40.50.1480:FF:000004">
    <property type="entry name" value="Adenosylhomocysteinase"/>
    <property type="match status" value="1"/>
</dbReference>
<dbReference type="OrthoDB" id="10007170at2759"/>
<dbReference type="CDD" id="cd00401">
    <property type="entry name" value="SAHH"/>
    <property type="match status" value="1"/>
</dbReference>
<dbReference type="AlphaFoldDB" id="A0A8T0A2U0"/>
<evidence type="ECO:0000256" key="8">
    <source>
        <dbReference type="RuleBase" id="RU004166"/>
    </source>
</evidence>
<comment type="cofactor">
    <cofactor evidence="7">
        <name>NAD(+)</name>
        <dbReference type="ChEBI" id="CHEBI:57540"/>
    </cofactor>
    <text evidence="7">Binds 1 NAD(+) per subunit.</text>
</comment>
<dbReference type="InterPro" id="IPR020082">
    <property type="entry name" value="S-Ado-L-homoCys_hydrolase_CS"/>
</dbReference>
<dbReference type="HAMAP" id="MF_00563">
    <property type="entry name" value="AdoHcyase"/>
    <property type="match status" value="1"/>
</dbReference>
<evidence type="ECO:0000256" key="3">
    <source>
        <dbReference type="ARBA" id="ARBA00022563"/>
    </source>
</evidence>
<dbReference type="Gene3D" id="3.40.50.720">
    <property type="entry name" value="NAD(P)-binding Rossmann-like Domain"/>
    <property type="match status" value="1"/>
</dbReference>
<evidence type="ECO:0000313" key="12">
    <source>
        <dbReference type="EMBL" id="KAF7639698.1"/>
    </source>
</evidence>
<comment type="caution">
    <text evidence="12">The sequence shown here is derived from an EMBL/GenBank/DDBJ whole genome shotgun (WGS) entry which is preliminary data.</text>
</comment>
<dbReference type="InterPro" id="IPR000043">
    <property type="entry name" value="Adenosylhomocysteinase-like"/>
</dbReference>
<evidence type="ECO:0000313" key="13">
    <source>
        <dbReference type="Proteomes" id="UP000605970"/>
    </source>
</evidence>
<comment type="pathway">
    <text evidence="1 7">Amino-acid biosynthesis; L-homocysteine biosynthesis; L-homocysteine from S-adenosyl-L-homocysteine: step 1/1.</text>
</comment>
<name>A0A8T0A2U0_9BILA</name>
<dbReference type="InterPro" id="IPR015878">
    <property type="entry name" value="Ado_hCys_hydrolase_NAD-bd"/>
</dbReference>
<keyword evidence="13" id="KW-1185">Reference proteome</keyword>
<gene>
    <name evidence="12" type="ORF">Mgra_00000619</name>
</gene>
<dbReference type="Gene3D" id="3.40.50.1480">
    <property type="entry name" value="Adenosylhomocysteinase-like"/>
    <property type="match status" value="3"/>
</dbReference>
<evidence type="ECO:0000256" key="2">
    <source>
        <dbReference type="ARBA" id="ARBA00007122"/>
    </source>
</evidence>
<dbReference type="InterPro" id="IPR042172">
    <property type="entry name" value="Adenosylhomocyst_ase-like_sf"/>
</dbReference>
<dbReference type="EMBL" id="JABEBT010000003">
    <property type="protein sequence ID" value="KAF7639698.1"/>
    <property type="molecule type" value="Genomic_DNA"/>
</dbReference>
<feature type="compositionally biased region" description="Gly residues" evidence="9">
    <location>
        <begin position="804"/>
        <end position="815"/>
    </location>
</feature>
<evidence type="ECO:0000259" key="11">
    <source>
        <dbReference type="SMART" id="SM00997"/>
    </source>
</evidence>
<dbReference type="SUPFAM" id="SSF51735">
    <property type="entry name" value="NAD(P)-binding Rossmann-fold domains"/>
    <property type="match status" value="1"/>
</dbReference>
<dbReference type="InterPro" id="IPR036291">
    <property type="entry name" value="NAD(P)-bd_dom_sf"/>
</dbReference>
<dbReference type="PROSITE" id="PS00738">
    <property type="entry name" value="ADOHCYASE_1"/>
    <property type="match status" value="1"/>
</dbReference>
<evidence type="ECO:0000256" key="10">
    <source>
        <dbReference type="SAM" id="Phobius"/>
    </source>
</evidence>
<feature type="region of interest" description="Disordered" evidence="9">
    <location>
        <begin position="787"/>
        <end position="823"/>
    </location>
</feature>
<keyword evidence="10" id="KW-0812">Transmembrane</keyword>
<dbReference type="Proteomes" id="UP000605970">
    <property type="component" value="Unassembled WGS sequence"/>
</dbReference>
<feature type="transmembrane region" description="Helical" evidence="10">
    <location>
        <begin position="633"/>
        <end position="650"/>
    </location>
</feature>
<feature type="transmembrane region" description="Helical" evidence="10">
    <location>
        <begin position="835"/>
        <end position="856"/>
    </location>
</feature>
<keyword evidence="3 7" id="KW-0554">One-carbon metabolism</keyword>
<dbReference type="GO" id="GO:0033353">
    <property type="term" value="P:S-adenosylmethionine cycle"/>
    <property type="evidence" value="ECO:0007669"/>
    <property type="project" value="TreeGrafter"/>
</dbReference>
<feature type="transmembrane region" description="Helical" evidence="10">
    <location>
        <begin position="603"/>
        <end position="621"/>
    </location>
</feature>